<proteinExistence type="predicted"/>
<dbReference type="RefSeq" id="WP_148590493.1">
    <property type="nucleotide sequence ID" value="NZ_CP042997.1"/>
</dbReference>
<dbReference type="KEGG" id="agv:OJF2_02390"/>
<gene>
    <name evidence="2" type="ORF">OJF2_02390</name>
</gene>
<feature type="region of interest" description="Disordered" evidence="1">
    <location>
        <begin position="1"/>
        <end position="38"/>
    </location>
</feature>
<feature type="region of interest" description="Disordered" evidence="1">
    <location>
        <begin position="77"/>
        <end position="116"/>
    </location>
</feature>
<dbReference type="EMBL" id="CP042997">
    <property type="protein sequence ID" value="QEH31774.1"/>
    <property type="molecule type" value="Genomic_DNA"/>
</dbReference>
<organism evidence="2 3">
    <name type="scientific">Aquisphaera giovannonii</name>
    <dbReference type="NCBI Taxonomy" id="406548"/>
    <lineage>
        <taxon>Bacteria</taxon>
        <taxon>Pseudomonadati</taxon>
        <taxon>Planctomycetota</taxon>
        <taxon>Planctomycetia</taxon>
        <taxon>Isosphaerales</taxon>
        <taxon>Isosphaeraceae</taxon>
        <taxon>Aquisphaera</taxon>
    </lineage>
</organism>
<dbReference type="AlphaFoldDB" id="A0A5B9VUK8"/>
<protein>
    <submittedName>
        <fullName evidence="2">Uncharacterized protein</fullName>
    </submittedName>
</protein>
<evidence type="ECO:0000313" key="3">
    <source>
        <dbReference type="Proteomes" id="UP000324233"/>
    </source>
</evidence>
<keyword evidence="3" id="KW-1185">Reference proteome</keyword>
<name>A0A5B9VUK8_9BACT</name>
<evidence type="ECO:0000313" key="2">
    <source>
        <dbReference type="EMBL" id="QEH31774.1"/>
    </source>
</evidence>
<dbReference type="Proteomes" id="UP000324233">
    <property type="component" value="Chromosome"/>
</dbReference>
<reference evidence="2 3" key="1">
    <citation type="submission" date="2019-08" db="EMBL/GenBank/DDBJ databases">
        <title>Deep-cultivation of Planctomycetes and their phenomic and genomic characterization uncovers novel biology.</title>
        <authorList>
            <person name="Wiegand S."/>
            <person name="Jogler M."/>
            <person name="Boedeker C."/>
            <person name="Pinto D."/>
            <person name="Vollmers J."/>
            <person name="Rivas-Marin E."/>
            <person name="Kohn T."/>
            <person name="Peeters S.H."/>
            <person name="Heuer A."/>
            <person name="Rast P."/>
            <person name="Oberbeckmann S."/>
            <person name="Bunk B."/>
            <person name="Jeske O."/>
            <person name="Meyerdierks A."/>
            <person name="Storesund J.E."/>
            <person name="Kallscheuer N."/>
            <person name="Luecker S."/>
            <person name="Lage O.M."/>
            <person name="Pohl T."/>
            <person name="Merkel B.J."/>
            <person name="Hornburger P."/>
            <person name="Mueller R.-W."/>
            <person name="Bruemmer F."/>
            <person name="Labrenz M."/>
            <person name="Spormann A.M."/>
            <person name="Op den Camp H."/>
            <person name="Overmann J."/>
            <person name="Amann R."/>
            <person name="Jetten M.S.M."/>
            <person name="Mascher T."/>
            <person name="Medema M.H."/>
            <person name="Devos D.P."/>
            <person name="Kaster A.-K."/>
            <person name="Ovreas L."/>
            <person name="Rohde M."/>
            <person name="Galperin M.Y."/>
            <person name="Jogler C."/>
        </authorList>
    </citation>
    <scope>NUCLEOTIDE SEQUENCE [LARGE SCALE GENOMIC DNA]</scope>
    <source>
        <strain evidence="2 3">OJF2</strain>
    </source>
</reference>
<evidence type="ECO:0000256" key="1">
    <source>
        <dbReference type="SAM" id="MobiDB-lite"/>
    </source>
</evidence>
<accession>A0A5B9VUK8</accession>
<sequence>MRRASASAVGFPHDRPGPGPIPGRGPGDRILPTPPPRSRPLAAAVALVLGLLAGPIVGCNHPDAGSIDLSAAKAAAASSGQKMLEPGSIKRPGRARTQPSAEAPKLAPTGRTAAKH</sequence>